<gene>
    <name evidence="1" type="ORF">Zmor_002186</name>
</gene>
<dbReference type="Proteomes" id="UP001168821">
    <property type="component" value="Unassembled WGS sequence"/>
</dbReference>
<organism evidence="1 2">
    <name type="scientific">Zophobas morio</name>
    <dbReference type="NCBI Taxonomy" id="2755281"/>
    <lineage>
        <taxon>Eukaryota</taxon>
        <taxon>Metazoa</taxon>
        <taxon>Ecdysozoa</taxon>
        <taxon>Arthropoda</taxon>
        <taxon>Hexapoda</taxon>
        <taxon>Insecta</taxon>
        <taxon>Pterygota</taxon>
        <taxon>Neoptera</taxon>
        <taxon>Endopterygota</taxon>
        <taxon>Coleoptera</taxon>
        <taxon>Polyphaga</taxon>
        <taxon>Cucujiformia</taxon>
        <taxon>Tenebrionidae</taxon>
        <taxon>Zophobas</taxon>
    </lineage>
</organism>
<evidence type="ECO:0000313" key="2">
    <source>
        <dbReference type="Proteomes" id="UP001168821"/>
    </source>
</evidence>
<comment type="caution">
    <text evidence="1">The sequence shown here is derived from an EMBL/GenBank/DDBJ whole genome shotgun (WGS) entry which is preliminary data.</text>
</comment>
<evidence type="ECO:0000313" key="1">
    <source>
        <dbReference type="EMBL" id="KAJ3666755.1"/>
    </source>
</evidence>
<dbReference type="EMBL" id="JALNTZ010000001">
    <property type="protein sequence ID" value="KAJ3666755.1"/>
    <property type="molecule type" value="Genomic_DNA"/>
</dbReference>
<accession>A0AA38MPV1</accession>
<protein>
    <submittedName>
        <fullName evidence="1">Uncharacterized protein</fullName>
    </submittedName>
</protein>
<dbReference type="AlphaFoldDB" id="A0AA38MPV1"/>
<proteinExistence type="predicted"/>
<keyword evidence="2" id="KW-1185">Reference proteome</keyword>
<name>A0AA38MPV1_9CUCU</name>
<sequence>MTPMGFLVCASMMGGSSSVTSAGRRSLKKSLEAEVAMGAPDKSRSDDGGVLRMTAWLFKWEPQSGAASEVQTMGKVESSQIHSRRVRVILYIIAGYLVV</sequence>
<reference evidence="1" key="1">
    <citation type="journal article" date="2023" name="G3 (Bethesda)">
        <title>Whole genome assemblies of Zophobas morio and Tenebrio molitor.</title>
        <authorList>
            <person name="Kaur S."/>
            <person name="Stinson S.A."/>
            <person name="diCenzo G.C."/>
        </authorList>
    </citation>
    <scope>NUCLEOTIDE SEQUENCE</scope>
    <source>
        <strain evidence="1">QUZm001</strain>
    </source>
</reference>